<evidence type="ECO:0000313" key="3">
    <source>
        <dbReference type="EMBL" id="TFU14815.1"/>
    </source>
</evidence>
<keyword evidence="1" id="KW-0812">Transmembrane</keyword>
<evidence type="ECO:0000256" key="1">
    <source>
        <dbReference type="SAM" id="Phobius"/>
    </source>
</evidence>
<dbReference type="InterPro" id="IPR032806">
    <property type="entry name" value="YbfD_N"/>
</dbReference>
<keyword evidence="4" id="KW-1185">Reference proteome</keyword>
<reference evidence="3 4" key="1">
    <citation type="submission" date="2019-03" db="EMBL/GenBank/DDBJ databases">
        <title>Thermus tengchongensis species for the arsenic transformation mechanism.</title>
        <authorList>
            <person name="Yuan G.C."/>
        </authorList>
    </citation>
    <scope>NUCLEOTIDE SEQUENCE [LARGE SCALE GENOMIC DNA]</scope>
    <source>
        <strain evidence="3 4">15Y</strain>
    </source>
</reference>
<comment type="caution">
    <text evidence="3">The sequence shown here is derived from an EMBL/GenBank/DDBJ whole genome shotgun (WGS) entry which is preliminary data.</text>
</comment>
<dbReference type="EMBL" id="SKBL01000025">
    <property type="protein sequence ID" value="TFU14815.1"/>
    <property type="molecule type" value="Genomic_DNA"/>
</dbReference>
<keyword evidence="1" id="KW-1133">Transmembrane helix</keyword>
<sequence length="194" mass="20839">MTLREALSQVPDPRAYNRRYPLWGLLALILLAFLSRVDSLRGVARFARAHPHLLPHLGLRKPPGHTALTELLHRLDPQALAQALAAVFPETEREGEKVLVADGKTLRGSGKGKSPQVRLVEAKVRASPVTWAHSLGRTLAQARAEGSEQGALLELLERLGTGGLAGKVVVGDAGFLYPEVARGVRAKGGSTSWS</sequence>
<accession>A0ABY2K3W4</accession>
<keyword evidence="1" id="KW-0472">Membrane</keyword>
<feature type="domain" description="H repeat-associated protein N-terminal" evidence="2">
    <location>
        <begin position="5"/>
        <end position="85"/>
    </location>
</feature>
<evidence type="ECO:0000313" key="4">
    <source>
        <dbReference type="Proteomes" id="UP000297244"/>
    </source>
</evidence>
<evidence type="ECO:0000259" key="2">
    <source>
        <dbReference type="Pfam" id="PF13808"/>
    </source>
</evidence>
<feature type="transmembrane region" description="Helical" evidence="1">
    <location>
        <begin position="20"/>
        <end position="37"/>
    </location>
</feature>
<gene>
    <name evidence="3" type="ORF">E0489_11270</name>
</gene>
<name>A0ABY2K3W4_9DEIN</name>
<proteinExistence type="predicted"/>
<dbReference type="Pfam" id="PF13808">
    <property type="entry name" value="DDE_Tnp_1_assoc"/>
    <property type="match status" value="1"/>
</dbReference>
<organism evidence="3 4">
    <name type="scientific">Thermus tengchongensis</name>
    <dbReference type="NCBI Taxonomy" id="1214928"/>
    <lineage>
        <taxon>Bacteria</taxon>
        <taxon>Thermotogati</taxon>
        <taxon>Deinococcota</taxon>
        <taxon>Deinococci</taxon>
        <taxon>Thermales</taxon>
        <taxon>Thermaceae</taxon>
        <taxon>Thermus</taxon>
    </lineage>
</organism>
<protein>
    <submittedName>
        <fullName evidence="3">DDE transposase family protein</fullName>
    </submittedName>
</protein>
<dbReference type="Proteomes" id="UP000297244">
    <property type="component" value="Unassembled WGS sequence"/>
</dbReference>